<dbReference type="PANTHER" id="PTHR35936:SF19">
    <property type="entry name" value="AMINO-ACID-BINDING PROTEIN YXEM-RELATED"/>
    <property type="match status" value="1"/>
</dbReference>
<dbReference type="InterPro" id="IPR001638">
    <property type="entry name" value="Solute-binding_3/MltF_N"/>
</dbReference>
<sequence length="336" mass="36345">MTASDELAITDPLPSMGFLNNGERMTAIAMLLVGAVALIALVLGAVSLSRGPAQININGQGTTPGGAGTAAAYTGTGGGVAVSYDKLWMFAIGHDFSPYEYQNDQGYTQGFNVDLIDAVCREAGVKCSTVYDDYNNCWNGVPGKHPLPGPGLMGRWYDACTGWSQHASRLNSVGFTNPWTGTGKPSFMILKNNPDGFNNRDVTGKKIGFLDGWIGDENCLTRQTAISGNQLTLGQIKHYKDLADAMKAMQSKEIAALFHSTGITYDQARYEFIGVESDYTSCTIAGLSMMTRKDSALAMWWNPAFGRIKEKGIFQRICEDATKNHIKTDENIACIQ</sequence>
<feature type="transmembrane region" description="Helical" evidence="2">
    <location>
        <begin position="25"/>
        <end position="48"/>
    </location>
</feature>
<protein>
    <submittedName>
        <fullName evidence="5">Uncharacterized protein LOC106808106</fullName>
    </submittedName>
</protein>
<dbReference type="Gene3D" id="3.40.190.10">
    <property type="entry name" value="Periplasmic binding protein-like II"/>
    <property type="match status" value="2"/>
</dbReference>
<gene>
    <name evidence="5" type="primary">LOC106808106</name>
</gene>
<organism evidence="4 5">
    <name type="scientific">Priapulus caudatus</name>
    <name type="common">Priapulid worm</name>
    <dbReference type="NCBI Taxonomy" id="37621"/>
    <lineage>
        <taxon>Eukaryota</taxon>
        <taxon>Metazoa</taxon>
        <taxon>Ecdysozoa</taxon>
        <taxon>Scalidophora</taxon>
        <taxon>Priapulida</taxon>
        <taxon>Priapulimorpha</taxon>
        <taxon>Priapulimorphida</taxon>
        <taxon>Priapulidae</taxon>
        <taxon>Priapulus</taxon>
    </lineage>
</organism>
<keyword evidence="2" id="KW-0812">Transmembrane</keyword>
<evidence type="ECO:0000259" key="3">
    <source>
        <dbReference type="SMART" id="SM00062"/>
    </source>
</evidence>
<dbReference type="SMART" id="SM00062">
    <property type="entry name" value="PBPb"/>
    <property type="match status" value="1"/>
</dbReference>
<keyword evidence="2" id="KW-1133">Transmembrane helix</keyword>
<dbReference type="Proteomes" id="UP000695022">
    <property type="component" value="Unplaced"/>
</dbReference>
<evidence type="ECO:0000256" key="1">
    <source>
        <dbReference type="ARBA" id="ARBA00022729"/>
    </source>
</evidence>
<name>A0ABM1E1U6_PRICU</name>
<dbReference type="SUPFAM" id="SSF53850">
    <property type="entry name" value="Periplasmic binding protein-like II"/>
    <property type="match status" value="1"/>
</dbReference>
<evidence type="ECO:0000313" key="5">
    <source>
        <dbReference type="RefSeq" id="XP_014666167.1"/>
    </source>
</evidence>
<evidence type="ECO:0000256" key="2">
    <source>
        <dbReference type="SAM" id="Phobius"/>
    </source>
</evidence>
<feature type="domain" description="Solute-binding protein family 3/N-terminal" evidence="3">
    <location>
        <begin position="89"/>
        <end position="329"/>
    </location>
</feature>
<keyword evidence="4" id="KW-1185">Reference proteome</keyword>
<keyword evidence="1" id="KW-0732">Signal</keyword>
<dbReference type="RefSeq" id="XP_014666167.1">
    <property type="nucleotide sequence ID" value="XM_014810681.1"/>
</dbReference>
<dbReference type="GeneID" id="106808106"/>
<reference evidence="5" key="1">
    <citation type="submission" date="2025-08" db="UniProtKB">
        <authorList>
            <consortium name="RefSeq"/>
        </authorList>
    </citation>
    <scope>IDENTIFICATION</scope>
</reference>
<dbReference type="PANTHER" id="PTHR35936">
    <property type="entry name" value="MEMBRANE-BOUND LYTIC MUREIN TRANSGLYCOSYLASE F"/>
    <property type="match status" value="1"/>
</dbReference>
<keyword evidence="2" id="KW-0472">Membrane</keyword>
<dbReference type="Pfam" id="PF00497">
    <property type="entry name" value="SBP_bac_3"/>
    <property type="match status" value="1"/>
</dbReference>
<accession>A0ABM1E1U6</accession>
<evidence type="ECO:0000313" key="4">
    <source>
        <dbReference type="Proteomes" id="UP000695022"/>
    </source>
</evidence>
<proteinExistence type="predicted"/>